<keyword evidence="1" id="KW-0812">Transmembrane</keyword>
<dbReference type="GO" id="GO:0020037">
    <property type="term" value="F:heme binding"/>
    <property type="evidence" value="ECO:0007669"/>
    <property type="project" value="InterPro"/>
</dbReference>
<comment type="caution">
    <text evidence="3">The sequence shown here is derived from an EMBL/GenBank/DDBJ whole genome shotgun (WGS) entry which is preliminary data.</text>
</comment>
<feature type="transmembrane region" description="Helical" evidence="1">
    <location>
        <begin position="130"/>
        <end position="150"/>
    </location>
</feature>
<protein>
    <submittedName>
        <fullName evidence="3">Cytochrome C biogenesis protein</fullName>
    </submittedName>
</protein>
<sequence length="267" mass="28836">MSASLLAPIVALLYLAATALHVMHIFQHRQGLSRGVAVLGGLAILCHSVVAVQGVSGVGGLSLGFYRISALMFLAINLVCVLLMLRRPLQNLLVVLFPLSAMSVLVSTFAPETAAITTRLPGGMLLHIGSSILAYAVLTLAAAQSALVAAQDYQLRHRHTRGIVQILPPLQLMETMLFELLLVGVILLTVAIVSGFIFIDDIFAQHLVHKTVLTMLAWVLFSVLLWGHYRLGWRSQLAVRLTLAGFAALMLAFFGSKLVLEVVLQRG</sequence>
<dbReference type="RefSeq" id="WP_117953052.1">
    <property type="nucleotide sequence ID" value="NZ_QRAN01000004.1"/>
</dbReference>
<dbReference type="EMBL" id="QRAN01000004">
    <property type="protein sequence ID" value="RLQ22746.1"/>
    <property type="molecule type" value="Genomic_DNA"/>
</dbReference>
<feature type="transmembrane region" description="Helical" evidence="1">
    <location>
        <begin position="211"/>
        <end position="229"/>
    </location>
</feature>
<feature type="transmembrane region" description="Helical" evidence="1">
    <location>
        <begin position="38"/>
        <end position="59"/>
    </location>
</feature>
<evidence type="ECO:0000256" key="1">
    <source>
        <dbReference type="SAM" id="Phobius"/>
    </source>
</evidence>
<dbReference type="Pfam" id="PF01578">
    <property type="entry name" value="Cytochrom_C_asm"/>
    <property type="match status" value="1"/>
</dbReference>
<organism evidence="3 4">
    <name type="scientific">Seongchinamella sediminis</name>
    <dbReference type="NCBI Taxonomy" id="2283635"/>
    <lineage>
        <taxon>Bacteria</taxon>
        <taxon>Pseudomonadati</taxon>
        <taxon>Pseudomonadota</taxon>
        <taxon>Gammaproteobacteria</taxon>
        <taxon>Cellvibrionales</taxon>
        <taxon>Halieaceae</taxon>
        <taxon>Seongchinamella</taxon>
    </lineage>
</organism>
<accession>A0A3L7DZR9</accession>
<feature type="transmembrane region" description="Helical" evidence="1">
    <location>
        <begin position="65"/>
        <end position="85"/>
    </location>
</feature>
<evidence type="ECO:0000259" key="2">
    <source>
        <dbReference type="Pfam" id="PF01578"/>
    </source>
</evidence>
<dbReference type="AlphaFoldDB" id="A0A3L7DZR9"/>
<feature type="transmembrane region" description="Helical" evidence="1">
    <location>
        <begin position="177"/>
        <end position="199"/>
    </location>
</feature>
<keyword evidence="1" id="KW-1133">Transmembrane helix</keyword>
<dbReference type="GO" id="GO:0017004">
    <property type="term" value="P:cytochrome complex assembly"/>
    <property type="evidence" value="ECO:0007669"/>
    <property type="project" value="InterPro"/>
</dbReference>
<feature type="transmembrane region" description="Helical" evidence="1">
    <location>
        <begin position="6"/>
        <end position="26"/>
    </location>
</feature>
<dbReference type="Proteomes" id="UP000265509">
    <property type="component" value="Unassembled WGS sequence"/>
</dbReference>
<dbReference type="PANTHER" id="PTHR38034">
    <property type="entry name" value="INNER MEMBRANE PROTEIN YPJD"/>
    <property type="match status" value="1"/>
</dbReference>
<name>A0A3L7DZR9_9GAMM</name>
<proteinExistence type="predicted"/>
<feature type="transmembrane region" description="Helical" evidence="1">
    <location>
        <begin position="241"/>
        <end position="260"/>
    </location>
</feature>
<keyword evidence="1" id="KW-0472">Membrane</keyword>
<reference evidence="3 4" key="1">
    <citation type="submission" date="2018-07" db="EMBL/GenBank/DDBJ databases">
        <title>Halioglobus sp. genome submission.</title>
        <authorList>
            <person name="Ye M.-Q."/>
            <person name="Du Z.-J."/>
        </authorList>
    </citation>
    <scope>NUCLEOTIDE SEQUENCE [LARGE SCALE GENOMIC DNA]</scope>
    <source>
        <strain evidence="3 4">U0301</strain>
    </source>
</reference>
<gene>
    <name evidence="3" type="ORF">DWB85_04670</name>
</gene>
<dbReference type="GO" id="GO:0005886">
    <property type="term" value="C:plasma membrane"/>
    <property type="evidence" value="ECO:0007669"/>
    <property type="project" value="TreeGrafter"/>
</dbReference>
<dbReference type="OrthoDB" id="9780793at2"/>
<evidence type="ECO:0000313" key="3">
    <source>
        <dbReference type="EMBL" id="RLQ22746.1"/>
    </source>
</evidence>
<dbReference type="PANTHER" id="PTHR38034:SF1">
    <property type="entry name" value="INNER MEMBRANE PROTEIN YPJD"/>
    <property type="match status" value="1"/>
</dbReference>
<dbReference type="InterPro" id="IPR052372">
    <property type="entry name" value="YpjD/HemX"/>
</dbReference>
<feature type="transmembrane region" description="Helical" evidence="1">
    <location>
        <begin position="92"/>
        <end position="110"/>
    </location>
</feature>
<keyword evidence="4" id="KW-1185">Reference proteome</keyword>
<evidence type="ECO:0000313" key="4">
    <source>
        <dbReference type="Proteomes" id="UP000265509"/>
    </source>
</evidence>
<dbReference type="InterPro" id="IPR002541">
    <property type="entry name" value="Cyt_c_assembly"/>
</dbReference>
<feature type="domain" description="Cytochrome c assembly protein" evidence="2">
    <location>
        <begin position="70"/>
        <end position="262"/>
    </location>
</feature>